<dbReference type="Proteomes" id="UP000248806">
    <property type="component" value="Unassembled WGS sequence"/>
</dbReference>
<name>A0A326UGA3_THEHA</name>
<keyword evidence="3 6" id="KW-0812">Transmembrane</keyword>
<evidence type="ECO:0000259" key="7">
    <source>
        <dbReference type="Pfam" id="PF13396"/>
    </source>
</evidence>
<evidence type="ECO:0000256" key="2">
    <source>
        <dbReference type="ARBA" id="ARBA00022475"/>
    </source>
</evidence>
<feature type="transmembrane region" description="Helical" evidence="6">
    <location>
        <begin position="35"/>
        <end position="55"/>
    </location>
</feature>
<evidence type="ECO:0000256" key="5">
    <source>
        <dbReference type="ARBA" id="ARBA00023136"/>
    </source>
</evidence>
<keyword evidence="4 6" id="KW-1133">Transmembrane helix</keyword>
<evidence type="ECO:0000256" key="3">
    <source>
        <dbReference type="ARBA" id="ARBA00022692"/>
    </source>
</evidence>
<dbReference type="GO" id="GO:0005886">
    <property type="term" value="C:plasma membrane"/>
    <property type="evidence" value="ECO:0007669"/>
    <property type="project" value="UniProtKB-SubCell"/>
</dbReference>
<evidence type="ECO:0000256" key="6">
    <source>
        <dbReference type="SAM" id="Phobius"/>
    </source>
</evidence>
<comment type="caution">
    <text evidence="8">The sequence shown here is derived from an EMBL/GenBank/DDBJ whole genome shotgun (WGS) entry which is preliminary data.</text>
</comment>
<dbReference type="OrthoDB" id="164888at2"/>
<protein>
    <submittedName>
        <fullName evidence="8">Phospholipase D-like protein</fullName>
    </submittedName>
</protein>
<dbReference type="InterPro" id="IPR027379">
    <property type="entry name" value="CLS_N"/>
</dbReference>
<comment type="subcellular location">
    <subcellularLocation>
        <location evidence="1">Cell membrane</location>
        <topology evidence="1">Multi-pass membrane protein</topology>
    </subcellularLocation>
</comment>
<evidence type="ECO:0000313" key="9">
    <source>
        <dbReference type="Proteomes" id="UP000248806"/>
    </source>
</evidence>
<dbReference type="EMBL" id="QKUF01000001">
    <property type="protein sequence ID" value="PZW36020.1"/>
    <property type="molecule type" value="Genomic_DNA"/>
</dbReference>
<evidence type="ECO:0000256" key="1">
    <source>
        <dbReference type="ARBA" id="ARBA00004651"/>
    </source>
</evidence>
<organism evidence="8 9">
    <name type="scientific">Thermosporothrix hazakensis</name>
    <dbReference type="NCBI Taxonomy" id="644383"/>
    <lineage>
        <taxon>Bacteria</taxon>
        <taxon>Bacillati</taxon>
        <taxon>Chloroflexota</taxon>
        <taxon>Ktedonobacteria</taxon>
        <taxon>Ktedonobacterales</taxon>
        <taxon>Thermosporotrichaceae</taxon>
        <taxon>Thermosporothrix</taxon>
    </lineage>
</organism>
<keyword evidence="5 6" id="KW-0472">Membrane</keyword>
<reference evidence="8 9" key="1">
    <citation type="submission" date="2018-06" db="EMBL/GenBank/DDBJ databases">
        <title>Genomic Encyclopedia of Archaeal and Bacterial Type Strains, Phase II (KMG-II): from individual species to whole genera.</title>
        <authorList>
            <person name="Goeker M."/>
        </authorList>
    </citation>
    <scope>NUCLEOTIDE SEQUENCE [LARGE SCALE GENOMIC DNA]</scope>
    <source>
        <strain evidence="8 9">ATCC BAA-1881</strain>
    </source>
</reference>
<accession>A0A326UGA3</accession>
<proteinExistence type="predicted"/>
<dbReference type="RefSeq" id="WP_111317789.1">
    <property type="nucleotide sequence ID" value="NZ_BIFX01000001.1"/>
</dbReference>
<evidence type="ECO:0000256" key="4">
    <source>
        <dbReference type="ARBA" id="ARBA00022989"/>
    </source>
</evidence>
<keyword evidence="2" id="KW-1003">Cell membrane</keyword>
<dbReference type="AlphaFoldDB" id="A0A326UGA3"/>
<gene>
    <name evidence="8" type="ORF">EI42_00190</name>
</gene>
<keyword evidence="9" id="KW-1185">Reference proteome</keyword>
<feature type="domain" description="Cardiolipin synthase N-terminal" evidence="7">
    <location>
        <begin position="15"/>
        <end position="57"/>
    </location>
</feature>
<evidence type="ECO:0000313" key="8">
    <source>
        <dbReference type="EMBL" id="PZW36020.1"/>
    </source>
</evidence>
<dbReference type="Pfam" id="PF13396">
    <property type="entry name" value="PLDc_N"/>
    <property type="match status" value="1"/>
</dbReference>
<sequence length="66" mass="7667">MVYLPNGIALLAFLFWIFVLIDCVTKEPSEGNDKIAWMLFILWVPLIGAILYYVIRRPERIKAVGR</sequence>